<evidence type="ECO:0000313" key="2">
    <source>
        <dbReference type="Proteomes" id="UP000261380"/>
    </source>
</evidence>
<dbReference type="GeneTree" id="ENSGT00940000177900"/>
<organism evidence="1 2">
    <name type="scientific">Xiphophorus couchianus</name>
    <name type="common">Monterrey platyfish</name>
    <dbReference type="NCBI Taxonomy" id="32473"/>
    <lineage>
        <taxon>Eukaryota</taxon>
        <taxon>Metazoa</taxon>
        <taxon>Chordata</taxon>
        <taxon>Craniata</taxon>
        <taxon>Vertebrata</taxon>
        <taxon>Euteleostomi</taxon>
        <taxon>Actinopterygii</taxon>
        <taxon>Neopterygii</taxon>
        <taxon>Teleostei</taxon>
        <taxon>Neoteleostei</taxon>
        <taxon>Acanthomorphata</taxon>
        <taxon>Ovalentaria</taxon>
        <taxon>Atherinomorphae</taxon>
        <taxon>Cyprinodontiformes</taxon>
        <taxon>Poeciliidae</taxon>
        <taxon>Poeciliinae</taxon>
        <taxon>Xiphophorus</taxon>
    </lineage>
</organism>
<name>A0A3B5LSB3_9TELE</name>
<dbReference type="PANTHER" id="PTHR45013:SF1">
    <property type="entry name" value="NACHT DOMAIN- AND WD REPEAT-CONTAINING PROTEIN 1"/>
    <property type="match status" value="1"/>
</dbReference>
<proteinExistence type="predicted"/>
<dbReference type="AlphaFoldDB" id="A0A3B5LSB3"/>
<dbReference type="PANTHER" id="PTHR45013">
    <property type="entry name" value="NACHT DOMAIN- AND WD REPEAT-CONTAINING PROTEIN 1"/>
    <property type="match status" value="1"/>
</dbReference>
<dbReference type="Proteomes" id="UP000261380">
    <property type="component" value="Unplaced"/>
</dbReference>
<dbReference type="STRING" id="32473.ENSXCOP00000010699"/>
<reference evidence="1" key="1">
    <citation type="submission" date="2025-08" db="UniProtKB">
        <authorList>
            <consortium name="Ensembl"/>
        </authorList>
    </citation>
    <scope>IDENTIFICATION</scope>
</reference>
<dbReference type="InterPro" id="IPR043365">
    <property type="entry name" value="NWD1"/>
</dbReference>
<keyword evidence="2" id="KW-1185">Reference proteome</keyword>
<protein>
    <submittedName>
        <fullName evidence="1">Uncharacterized protein</fullName>
    </submittedName>
</protein>
<dbReference type="Ensembl" id="ENSXCOT00000010823.1">
    <property type="protein sequence ID" value="ENSXCOP00000010699.1"/>
    <property type="gene ID" value="ENSXCOG00000008081.1"/>
</dbReference>
<accession>A0A3B5LSB3</accession>
<reference evidence="1" key="2">
    <citation type="submission" date="2025-09" db="UniProtKB">
        <authorList>
            <consortium name="Ensembl"/>
        </authorList>
    </citation>
    <scope>IDENTIFICATION</scope>
</reference>
<sequence length="70" mass="7878">MSVERKVLLEKAFPEVRSFCRSLGLVFEVVDLSWGIRTFPYGDHEVSEIFLQEIQTSQKVSAGPAFVVSS</sequence>
<evidence type="ECO:0000313" key="1">
    <source>
        <dbReference type="Ensembl" id="ENSXCOP00000010699.1"/>
    </source>
</evidence>